<keyword evidence="1" id="KW-0732">Signal</keyword>
<dbReference type="EMBL" id="JADLZT010000007">
    <property type="protein sequence ID" value="MBF6025228.1"/>
    <property type="molecule type" value="Genomic_DNA"/>
</dbReference>
<keyword evidence="3" id="KW-1185">Reference proteome</keyword>
<evidence type="ECO:0008006" key="4">
    <source>
        <dbReference type="Google" id="ProtNLM"/>
    </source>
</evidence>
<reference evidence="2 3" key="1">
    <citation type="submission" date="2020-11" db="EMBL/GenBank/DDBJ databases">
        <title>Draft Genome Sequence and Secondary Metabolite Biosynthetic Potential of the Lysobacter niastensis Type strain DSM 18481.</title>
        <authorList>
            <person name="Turrini P."/>
            <person name="Artuso I."/>
            <person name="Tescari M."/>
            <person name="Lugli G.A."/>
            <person name="Frangipani E."/>
            <person name="Ventura M."/>
            <person name="Visca P."/>
        </authorList>
    </citation>
    <scope>NUCLEOTIDE SEQUENCE [LARGE SCALE GENOMIC DNA]</scope>
    <source>
        <strain evidence="2 3">DSM 18481</strain>
    </source>
</reference>
<accession>A0ABS0B883</accession>
<evidence type="ECO:0000313" key="2">
    <source>
        <dbReference type="EMBL" id="MBF6025228.1"/>
    </source>
</evidence>
<organism evidence="2 3">
    <name type="scientific">Lysobacter niastensis</name>
    <dbReference type="NCBI Taxonomy" id="380629"/>
    <lineage>
        <taxon>Bacteria</taxon>
        <taxon>Pseudomonadati</taxon>
        <taxon>Pseudomonadota</taxon>
        <taxon>Gammaproteobacteria</taxon>
        <taxon>Lysobacterales</taxon>
        <taxon>Lysobacteraceae</taxon>
        <taxon>Lysobacter</taxon>
    </lineage>
</organism>
<evidence type="ECO:0000256" key="1">
    <source>
        <dbReference type="SAM" id="SignalP"/>
    </source>
</evidence>
<gene>
    <name evidence="2" type="ORF">IU514_14435</name>
</gene>
<dbReference type="Proteomes" id="UP001429984">
    <property type="component" value="Unassembled WGS sequence"/>
</dbReference>
<dbReference type="RefSeq" id="WP_194931823.1">
    <property type="nucleotide sequence ID" value="NZ_JADLZT010000007.1"/>
</dbReference>
<evidence type="ECO:0000313" key="3">
    <source>
        <dbReference type="Proteomes" id="UP001429984"/>
    </source>
</evidence>
<proteinExistence type="predicted"/>
<sequence length="218" mass="23371">MKKRFALAALLAVTPLATSAQALSYSYVEGGFERSEVDEQYRDKTGVDGPYVHGSVEIGSSGFHVFGRYANLSGERHSASNSGGHTYDNDFETGEIGLGYHHGLGDRLDLIAEASLLNQKIKTTRTTRPFFGNPEPYTVTELDDSSSASSIAVGVRGSISDQVEGWAKAGYVGDGVFEGGYIATLGGQFKFGRTWGVVGELELSDSWNQAHLGVRASF</sequence>
<comment type="caution">
    <text evidence="2">The sequence shown here is derived from an EMBL/GenBank/DDBJ whole genome shotgun (WGS) entry which is preliminary data.</text>
</comment>
<feature type="chain" id="PRO_5047134158" description="Outer membrane protein beta-barrel domain-containing protein" evidence="1">
    <location>
        <begin position="23"/>
        <end position="218"/>
    </location>
</feature>
<feature type="signal peptide" evidence="1">
    <location>
        <begin position="1"/>
        <end position="22"/>
    </location>
</feature>
<name>A0ABS0B883_9GAMM</name>
<protein>
    <recommendedName>
        <fullName evidence="4">Outer membrane protein beta-barrel domain-containing protein</fullName>
    </recommendedName>
</protein>